<sequence length="41" mass="4208">MTPVSRYRRQISLPDFGLAGQEALSRAHVAVIGAGGLGSPA</sequence>
<dbReference type="GO" id="GO:0008641">
    <property type="term" value="F:ubiquitin-like modifier activating enzyme activity"/>
    <property type="evidence" value="ECO:0007669"/>
    <property type="project" value="InterPro"/>
</dbReference>
<reference evidence="2 3" key="1">
    <citation type="journal article" date="2020" name="Biotechnol. Biofuels">
        <title>New insights from the biogas microbiome by comprehensive genome-resolved metagenomics of nearly 1600 species originating from multiple anaerobic digesters.</title>
        <authorList>
            <person name="Campanaro S."/>
            <person name="Treu L."/>
            <person name="Rodriguez-R L.M."/>
            <person name="Kovalovszki A."/>
            <person name="Ziels R.M."/>
            <person name="Maus I."/>
            <person name="Zhu X."/>
            <person name="Kougias P.G."/>
            <person name="Basile A."/>
            <person name="Luo G."/>
            <person name="Schluter A."/>
            <person name="Konstantinidis K.T."/>
            <person name="Angelidaki I."/>
        </authorList>
    </citation>
    <scope>NUCLEOTIDE SEQUENCE [LARGE SCALE GENOMIC DNA]</scope>
    <source>
        <strain evidence="2">AS06rmzACSIP_235</strain>
    </source>
</reference>
<protein>
    <submittedName>
        <fullName evidence="2">Molybdopterin biosynthesis protein MoeB</fullName>
    </submittedName>
</protein>
<organism evidence="2 3">
    <name type="scientific">Corynebacterium marinum</name>
    <dbReference type="NCBI Taxonomy" id="349751"/>
    <lineage>
        <taxon>Bacteria</taxon>
        <taxon>Bacillati</taxon>
        <taxon>Actinomycetota</taxon>
        <taxon>Actinomycetes</taxon>
        <taxon>Mycobacteriales</taxon>
        <taxon>Corynebacteriaceae</taxon>
        <taxon>Corynebacterium</taxon>
    </lineage>
</organism>
<dbReference type="InterPro" id="IPR035985">
    <property type="entry name" value="Ubiquitin-activating_enz"/>
</dbReference>
<feature type="domain" description="THIF-type NAD/FAD binding fold" evidence="1">
    <location>
        <begin position="7"/>
        <end position="41"/>
    </location>
</feature>
<evidence type="ECO:0000313" key="2">
    <source>
        <dbReference type="EMBL" id="NLF91492.1"/>
    </source>
</evidence>
<dbReference type="AlphaFoldDB" id="A0A847HC38"/>
<dbReference type="Proteomes" id="UP000523614">
    <property type="component" value="Unassembled WGS sequence"/>
</dbReference>
<dbReference type="Gene3D" id="3.40.50.720">
    <property type="entry name" value="NAD(P)-binding Rossmann-like Domain"/>
    <property type="match status" value="1"/>
</dbReference>
<dbReference type="SUPFAM" id="SSF69572">
    <property type="entry name" value="Activating enzymes of the ubiquitin-like proteins"/>
    <property type="match status" value="1"/>
</dbReference>
<evidence type="ECO:0000259" key="1">
    <source>
        <dbReference type="Pfam" id="PF00899"/>
    </source>
</evidence>
<accession>A0A847HC38</accession>
<feature type="non-terminal residue" evidence="2">
    <location>
        <position position="41"/>
    </location>
</feature>
<gene>
    <name evidence="2" type="ORF">GX570_09140</name>
</gene>
<evidence type="ECO:0000313" key="3">
    <source>
        <dbReference type="Proteomes" id="UP000523614"/>
    </source>
</evidence>
<dbReference type="EMBL" id="JAAYYP010000326">
    <property type="protein sequence ID" value="NLF91492.1"/>
    <property type="molecule type" value="Genomic_DNA"/>
</dbReference>
<dbReference type="Pfam" id="PF00899">
    <property type="entry name" value="ThiF"/>
    <property type="match status" value="1"/>
</dbReference>
<proteinExistence type="predicted"/>
<comment type="caution">
    <text evidence="2">The sequence shown here is derived from an EMBL/GenBank/DDBJ whole genome shotgun (WGS) entry which is preliminary data.</text>
</comment>
<name>A0A847HC38_9CORY</name>
<dbReference type="InterPro" id="IPR000594">
    <property type="entry name" value="ThiF_NAD_FAD-bd"/>
</dbReference>